<evidence type="ECO:0000256" key="4">
    <source>
        <dbReference type="RuleBase" id="RU366019"/>
    </source>
</evidence>
<keyword evidence="4" id="KW-0746">Sphingolipid metabolism</keyword>
<feature type="domain" description="Neutral/alkaline non-lysosomal ceramidase N-terminal" evidence="6">
    <location>
        <begin position="28"/>
        <end position="302"/>
    </location>
</feature>
<keyword evidence="5" id="KW-0732">Signal</keyword>
<dbReference type="GO" id="GO:0005576">
    <property type="term" value="C:extracellular region"/>
    <property type="evidence" value="ECO:0007669"/>
    <property type="project" value="TreeGrafter"/>
</dbReference>
<keyword evidence="4" id="KW-0443">Lipid metabolism</keyword>
<keyword evidence="8" id="KW-1185">Reference proteome</keyword>
<comment type="similarity">
    <text evidence="4">Belongs to the neutral ceramidase family.</text>
</comment>
<evidence type="ECO:0000256" key="1">
    <source>
        <dbReference type="ARBA" id="ARBA00019235"/>
    </source>
</evidence>
<dbReference type="GO" id="GO:0017040">
    <property type="term" value="F:N-acylsphingosine amidohydrolase activity"/>
    <property type="evidence" value="ECO:0007669"/>
    <property type="project" value="UniProtKB-UniRule"/>
</dbReference>
<dbReference type="OrthoDB" id="191371at2759"/>
<dbReference type="EC" id="3.5.1.23" evidence="4"/>
<feature type="chain" id="PRO_5043131727" description="Neutral ceramidase" evidence="5">
    <location>
        <begin position="21"/>
        <end position="307"/>
    </location>
</feature>
<proteinExistence type="inferred from homology"/>
<feature type="binding site" evidence="3">
    <location>
        <position position="120"/>
    </location>
    <ligand>
        <name>Zn(2+)</name>
        <dbReference type="ChEBI" id="CHEBI:29105"/>
    </ligand>
</feature>
<evidence type="ECO:0000256" key="2">
    <source>
        <dbReference type="PIRSR" id="PIRSR606823-1"/>
    </source>
</evidence>
<feature type="signal peptide" evidence="5">
    <location>
        <begin position="1"/>
        <end position="20"/>
    </location>
</feature>
<dbReference type="AlphaFoldDB" id="A0A0R3T783"/>
<organism evidence="9">
    <name type="scientific">Rodentolepis nana</name>
    <name type="common">Dwarf tapeworm</name>
    <name type="synonym">Hymenolepis nana</name>
    <dbReference type="NCBI Taxonomy" id="102285"/>
    <lineage>
        <taxon>Eukaryota</taxon>
        <taxon>Metazoa</taxon>
        <taxon>Spiralia</taxon>
        <taxon>Lophotrochozoa</taxon>
        <taxon>Platyhelminthes</taxon>
        <taxon>Cestoda</taxon>
        <taxon>Eucestoda</taxon>
        <taxon>Cyclophyllidea</taxon>
        <taxon>Hymenolepididae</taxon>
        <taxon>Rodentolepis</taxon>
    </lineage>
</organism>
<evidence type="ECO:0000313" key="9">
    <source>
        <dbReference type="WBParaSite" id="HNAJ_0000292101-mRNA-1"/>
    </source>
</evidence>
<evidence type="ECO:0000256" key="3">
    <source>
        <dbReference type="PIRSR" id="PIRSR606823-2"/>
    </source>
</evidence>
<name>A0A0R3T783_RODNA</name>
<evidence type="ECO:0000259" key="6">
    <source>
        <dbReference type="Pfam" id="PF04734"/>
    </source>
</evidence>
<dbReference type="WBParaSite" id="HNAJ_0000292101-mRNA-1">
    <property type="protein sequence ID" value="HNAJ_0000292101-mRNA-1"/>
    <property type="gene ID" value="HNAJ_0000292101"/>
</dbReference>
<feature type="binding site" evidence="3">
    <location>
        <position position="229"/>
    </location>
    <ligand>
        <name>Zn(2+)</name>
        <dbReference type="ChEBI" id="CHEBI:29105"/>
    </ligand>
</feature>
<dbReference type="PANTHER" id="PTHR12670">
    <property type="entry name" value="CERAMIDASE"/>
    <property type="match status" value="1"/>
</dbReference>
<evidence type="ECO:0000313" key="7">
    <source>
        <dbReference type="EMBL" id="VDN98779.1"/>
    </source>
</evidence>
<dbReference type="PANTHER" id="PTHR12670:SF1">
    <property type="entry name" value="NEUTRAL CERAMIDASE"/>
    <property type="match status" value="1"/>
</dbReference>
<dbReference type="Pfam" id="PF04734">
    <property type="entry name" value="Ceramidase_alk"/>
    <property type="match status" value="1"/>
</dbReference>
<accession>A0A0R3T783</accession>
<feature type="active site" description="Nucleophile" evidence="2">
    <location>
        <position position="278"/>
    </location>
</feature>
<keyword evidence="3" id="KW-0862">Zinc</keyword>
<dbReference type="GO" id="GO:0016020">
    <property type="term" value="C:membrane"/>
    <property type="evidence" value="ECO:0007669"/>
    <property type="project" value="GOC"/>
</dbReference>
<sequence length="307" mass="33877">MLSENAHFLFYILAILFAHSQNITNGLLIGAGKFDITGPVVDVDFMGYGEFSQTGNGLHLRLYSRAFIFQADASSKPVLFINLDAGMVSQLMKTQLVLLLQEEYGKETFDHKNVMISATHTHSGPGGYFQYLLYDITTFGFSNDTFTTMTEGIFESVKQAYESRTPGKILYASGPLKGANINRSPFSYLQNPASERKLYSSDVDETMHLIKLVTNDGREVGMVNWFPVHGTSMNKTNRLVSSDNKGLAAYLFERWQKETNGNENFVAAFAQANEGDVSPNTRGAKCVDTGAQCDPLTSTCSDGRVSI</sequence>
<keyword evidence="3" id="KW-0479">Metal-binding</keyword>
<dbReference type="EMBL" id="UZAE01001573">
    <property type="protein sequence ID" value="VDN98779.1"/>
    <property type="molecule type" value="Genomic_DNA"/>
</dbReference>
<dbReference type="GO" id="GO:0046512">
    <property type="term" value="P:sphingosine biosynthetic process"/>
    <property type="evidence" value="ECO:0007669"/>
    <property type="project" value="TreeGrafter"/>
</dbReference>
<dbReference type="InterPro" id="IPR031329">
    <property type="entry name" value="NEUT/ALK_ceramidase_N"/>
</dbReference>
<protein>
    <recommendedName>
        <fullName evidence="1 4">Neutral ceramidase</fullName>
        <ecNumber evidence="4">3.5.1.23</ecNumber>
    </recommendedName>
</protein>
<dbReference type="InterPro" id="IPR006823">
    <property type="entry name" value="Ceramidase_alk"/>
</dbReference>
<evidence type="ECO:0000256" key="5">
    <source>
        <dbReference type="SAM" id="SignalP"/>
    </source>
</evidence>
<dbReference type="STRING" id="102285.A0A0R3T783"/>
<dbReference type="Proteomes" id="UP000278807">
    <property type="component" value="Unassembled WGS sequence"/>
</dbReference>
<dbReference type="GO" id="GO:0046872">
    <property type="term" value="F:metal ion binding"/>
    <property type="evidence" value="ECO:0007669"/>
    <property type="project" value="UniProtKB-KW"/>
</dbReference>
<comment type="catalytic activity">
    <reaction evidence="4">
        <text>an N-acylsphing-4-enine + H2O = sphing-4-enine + a fatty acid</text>
        <dbReference type="Rhea" id="RHEA:20856"/>
        <dbReference type="ChEBI" id="CHEBI:15377"/>
        <dbReference type="ChEBI" id="CHEBI:28868"/>
        <dbReference type="ChEBI" id="CHEBI:52639"/>
        <dbReference type="ChEBI" id="CHEBI:57756"/>
        <dbReference type="EC" id="3.5.1.23"/>
    </reaction>
</comment>
<dbReference type="GO" id="GO:0042759">
    <property type="term" value="P:long-chain fatty acid biosynthetic process"/>
    <property type="evidence" value="ECO:0007669"/>
    <property type="project" value="TreeGrafter"/>
</dbReference>
<comment type="cofactor">
    <cofactor evidence="3">
        <name>Zn(2+)</name>
        <dbReference type="ChEBI" id="CHEBI:29105"/>
    </cofactor>
    <text evidence="3">Binds 1 zinc ion per subunit.</text>
</comment>
<keyword evidence="4" id="KW-0378">Hydrolase</keyword>
<evidence type="ECO:0000313" key="8">
    <source>
        <dbReference type="Proteomes" id="UP000278807"/>
    </source>
</evidence>
<reference evidence="9" key="1">
    <citation type="submission" date="2017-02" db="UniProtKB">
        <authorList>
            <consortium name="WormBaseParasite"/>
        </authorList>
    </citation>
    <scope>IDENTIFICATION</scope>
</reference>
<reference evidence="7 8" key="2">
    <citation type="submission" date="2018-11" db="EMBL/GenBank/DDBJ databases">
        <authorList>
            <consortium name="Pathogen Informatics"/>
        </authorList>
    </citation>
    <scope>NUCLEOTIDE SEQUENCE [LARGE SCALE GENOMIC DNA]</scope>
</reference>
<dbReference type="GO" id="GO:0046514">
    <property type="term" value="P:ceramide catabolic process"/>
    <property type="evidence" value="ECO:0007669"/>
    <property type="project" value="InterPro"/>
</dbReference>
<gene>
    <name evidence="7" type="ORF">HNAJ_LOCUS2920</name>
</gene>